<dbReference type="PANTHER" id="PTHR31223">
    <property type="entry name" value="LOG FAMILY PROTEIN YJL055W"/>
    <property type="match status" value="1"/>
</dbReference>
<dbReference type="GO" id="GO:0016799">
    <property type="term" value="F:hydrolase activity, hydrolyzing N-glycosyl compounds"/>
    <property type="evidence" value="ECO:0007669"/>
    <property type="project" value="TreeGrafter"/>
</dbReference>
<comment type="similarity">
    <text evidence="1 2">Belongs to the LOG family.</text>
</comment>
<dbReference type="RefSeq" id="WP_145290521.1">
    <property type="nucleotide sequence ID" value="NZ_VMSJ01000006.1"/>
</dbReference>
<accession>A0A558AR22</accession>
<dbReference type="InterPro" id="IPR005269">
    <property type="entry name" value="LOG"/>
</dbReference>
<name>A0A558AR22_9STAP</name>
<comment type="caution">
    <text evidence="3">The sequence shown here is derived from an EMBL/GenBank/DDBJ whole genome shotgun (WGS) entry which is preliminary data.</text>
</comment>
<dbReference type="EMBL" id="VMSJ01000006">
    <property type="protein sequence ID" value="TVT26711.1"/>
    <property type="molecule type" value="Genomic_DNA"/>
</dbReference>
<dbReference type="PANTHER" id="PTHR31223:SF70">
    <property type="entry name" value="LOG FAMILY PROTEIN YJL055W"/>
    <property type="match status" value="1"/>
</dbReference>
<dbReference type="GO" id="GO:0009691">
    <property type="term" value="P:cytokinin biosynthetic process"/>
    <property type="evidence" value="ECO:0007669"/>
    <property type="project" value="UniProtKB-UniRule"/>
</dbReference>
<gene>
    <name evidence="3" type="ORF">FO441_11930</name>
</gene>
<dbReference type="SUPFAM" id="SSF102405">
    <property type="entry name" value="MCP/YpsA-like"/>
    <property type="match status" value="1"/>
</dbReference>
<dbReference type="InterPro" id="IPR031100">
    <property type="entry name" value="LOG_fam"/>
</dbReference>
<reference evidence="3 4" key="1">
    <citation type="submission" date="2019-07" db="EMBL/GenBank/DDBJ databases">
        <title>Salinicoccus cyprini sp. nov., isolated from gastro-intestinal tract of mirror carp, Cyprinus carpio var. specularis, collected from Gobind Sagar Reservoir, Himachal Pradesh, India.</title>
        <authorList>
            <person name="Talwar C."/>
            <person name="Singh A.K."/>
            <person name="Lal R."/>
            <person name="Negi R.K."/>
        </authorList>
    </citation>
    <scope>NUCLEOTIDE SEQUENCE [LARGE SCALE GENOMIC DNA]</scope>
    <source>
        <strain evidence="3 4">CT19</strain>
    </source>
</reference>
<dbReference type="EC" id="3.2.2.n1" evidence="2"/>
<evidence type="ECO:0000313" key="3">
    <source>
        <dbReference type="EMBL" id="TVT26711.1"/>
    </source>
</evidence>
<dbReference type="Pfam" id="PF03641">
    <property type="entry name" value="Lysine_decarbox"/>
    <property type="match status" value="1"/>
</dbReference>
<dbReference type="Gene3D" id="3.40.50.450">
    <property type="match status" value="1"/>
</dbReference>
<keyword evidence="4" id="KW-1185">Reference proteome</keyword>
<keyword evidence="2" id="KW-0378">Hydrolase</keyword>
<evidence type="ECO:0000256" key="2">
    <source>
        <dbReference type="RuleBase" id="RU363015"/>
    </source>
</evidence>
<evidence type="ECO:0000256" key="1">
    <source>
        <dbReference type="ARBA" id="ARBA00006763"/>
    </source>
</evidence>
<protein>
    <recommendedName>
        <fullName evidence="2">Cytokinin riboside 5'-monophosphate phosphoribohydrolase</fullName>
        <ecNumber evidence="2">3.2.2.n1</ecNumber>
    </recommendedName>
</protein>
<organism evidence="3 4">
    <name type="scientific">Salinicoccus cyprini</name>
    <dbReference type="NCBI Taxonomy" id="2493691"/>
    <lineage>
        <taxon>Bacteria</taxon>
        <taxon>Bacillati</taxon>
        <taxon>Bacillota</taxon>
        <taxon>Bacilli</taxon>
        <taxon>Bacillales</taxon>
        <taxon>Staphylococcaceae</taxon>
        <taxon>Salinicoccus</taxon>
    </lineage>
</organism>
<sequence>MKIRNITIFCGARTGDDPIYEEQAYALGAMLAEKGIGVVFGGGAIGLMGAVADGALLKGGTVTGVIPKFLVEREMAHPDVQHMEIVETMHERKAKMEELGDAILTLPGGAGTLEEFFEIFTWGQIGLQKKPIGLLDVNHFFDTLTHLFEKLIAEGFLEEKYMGLLFISDDATEILKSFETFEPVEARTYDTSKRRP</sequence>
<dbReference type="NCBIfam" id="TIGR00730">
    <property type="entry name" value="Rossman fold protein, TIGR00730 family"/>
    <property type="match status" value="1"/>
</dbReference>
<dbReference type="OrthoDB" id="9801098at2"/>
<dbReference type="AlphaFoldDB" id="A0A558AR22"/>
<keyword evidence="2" id="KW-0203">Cytokinin biosynthesis</keyword>
<proteinExistence type="inferred from homology"/>
<dbReference type="Proteomes" id="UP000315103">
    <property type="component" value="Unassembled WGS sequence"/>
</dbReference>
<evidence type="ECO:0000313" key="4">
    <source>
        <dbReference type="Proteomes" id="UP000315103"/>
    </source>
</evidence>
<dbReference type="GO" id="GO:0005829">
    <property type="term" value="C:cytosol"/>
    <property type="evidence" value="ECO:0007669"/>
    <property type="project" value="TreeGrafter"/>
</dbReference>